<dbReference type="AlphaFoldDB" id="A0A7R9B4D0"/>
<sequence length="756" mass="85432">MPKQTFTTDESIDNARPSTSDINRQRNNIFDYAPRTNTDDSFTIIRETGRTYSRFNTLGRDILSLIQASDCEHPDTIAILPKGGCRCGDRQSVKAIKCLVYLEKTRSDIHIQHAFDGREIEILGRKVDGYCETTREIFEFDGCFLHGPCLSNHDVTITGTKETLTERYECTLLRDRTFRVAFVSWTYRDEAILPLDTVNVPIATYVTTGARTWVVLVFTVTRTILSVIRPTDTYMIPTGDKLGDITNELTAYSETAYITVSVSGGPKNYSYNVFVPETNEYRSTTKVRAGTYGRISSRSSLALHHGIDVLARVIDEDYRVLVQQQQLCPNMTNLRQCLTIKDQFYITLLSNGSMGYFPKYTLANFTTHLSYRLKLESQWEVALAGFKYPCSFTAVPEGQNIVWYIWVDASVVEQIFNDHTPPGNYSTNLELIKTLNELEAFKGDSGDLFKYTKPYKKLNVVSSSPNIQLLALSSQLGVKFGFDPYTNLIKVQKSPYATNILLANCSLSTRARDLKFFSGHFKSIVPLPRSGAKANGNKALHKGIKVVSNVTNKRRPFKEAIRQRVGEAGTNLKRKSPANPEEAASNQHVKKFAPTSRSPSQEFQHSVPAGSSRCQMSHRRHERQEQLYTQYSARKMRMELCNVQPYRVARTGKLKVNQSRVLTCRAGKLAPTMNRVNKLRVKIYSCLDLSGRAAKLAPTMDRLKELRVTIYSCLDLSGRAAKLAPVIRENPLPHIRPYVHFCDIEEGHQVTNPMSS</sequence>
<name>A0A7R9B4D0_TIMSH</name>
<feature type="compositionally biased region" description="Polar residues" evidence="1">
    <location>
        <begin position="595"/>
        <end position="604"/>
    </location>
</feature>
<evidence type="ECO:0000313" key="2">
    <source>
        <dbReference type="EMBL" id="CAD7266010.1"/>
    </source>
</evidence>
<accession>A0A7R9B4D0</accession>
<gene>
    <name evidence="2" type="ORF">TSIB3V08_LOCUS10037</name>
</gene>
<proteinExistence type="predicted"/>
<reference evidence="2" key="1">
    <citation type="submission" date="2020-11" db="EMBL/GenBank/DDBJ databases">
        <authorList>
            <person name="Tran Van P."/>
        </authorList>
    </citation>
    <scope>NUCLEOTIDE SEQUENCE</scope>
</reference>
<evidence type="ECO:0000256" key="1">
    <source>
        <dbReference type="SAM" id="MobiDB-lite"/>
    </source>
</evidence>
<organism evidence="2">
    <name type="scientific">Timema shepardi</name>
    <name type="common">Walking stick</name>
    <dbReference type="NCBI Taxonomy" id="629360"/>
    <lineage>
        <taxon>Eukaryota</taxon>
        <taxon>Metazoa</taxon>
        <taxon>Ecdysozoa</taxon>
        <taxon>Arthropoda</taxon>
        <taxon>Hexapoda</taxon>
        <taxon>Insecta</taxon>
        <taxon>Pterygota</taxon>
        <taxon>Neoptera</taxon>
        <taxon>Polyneoptera</taxon>
        <taxon>Phasmatodea</taxon>
        <taxon>Timematodea</taxon>
        <taxon>Timematoidea</taxon>
        <taxon>Timematidae</taxon>
        <taxon>Timema</taxon>
    </lineage>
</organism>
<dbReference type="Gene3D" id="2.70.40.10">
    <property type="match status" value="1"/>
</dbReference>
<dbReference type="EMBL" id="OC006249">
    <property type="protein sequence ID" value="CAD7266010.1"/>
    <property type="molecule type" value="Genomic_DNA"/>
</dbReference>
<dbReference type="SUPFAM" id="SSF51283">
    <property type="entry name" value="dUTPase-like"/>
    <property type="match status" value="1"/>
</dbReference>
<dbReference type="InterPro" id="IPR036157">
    <property type="entry name" value="dUTPase-like_sf"/>
</dbReference>
<feature type="region of interest" description="Disordered" evidence="1">
    <location>
        <begin position="566"/>
        <end position="621"/>
    </location>
</feature>
<feature type="region of interest" description="Disordered" evidence="1">
    <location>
        <begin position="1"/>
        <end position="20"/>
    </location>
</feature>
<protein>
    <submittedName>
        <fullName evidence="2">Uncharacterized protein</fullName>
    </submittedName>
</protein>